<protein>
    <submittedName>
        <fullName evidence="1">Uncharacterized protein</fullName>
    </submittedName>
</protein>
<proteinExistence type="predicted"/>
<dbReference type="EMBL" id="LAZR01017465">
    <property type="protein sequence ID" value="KKM00296.1"/>
    <property type="molecule type" value="Genomic_DNA"/>
</dbReference>
<organism evidence="1">
    <name type="scientific">marine sediment metagenome</name>
    <dbReference type="NCBI Taxonomy" id="412755"/>
    <lineage>
        <taxon>unclassified sequences</taxon>
        <taxon>metagenomes</taxon>
        <taxon>ecological metagenomes</taxon>
    </lineage>
</organism>
<sequence>MNTPKRWGTDMIKFDDINPKDPPYSWGRNGGVQTHGLNVYSFDVGAPQIVIQPVTSRGAPSDAVKIRLPKSEVGKLIAALQALE</sequence>
<gene>
    <name evidence="1" type="ORF">LCGC14_1805810</name>
</gene>
<comment type="caution">
    <text evidence="1">The sequence shown here is derived from an EMBL/GenBank/DDBJ whole genome shotgun (WGS) entry which is preliminary data.</text>
</comment>
<reference evidence="1" key="1">
    <citation type="journal article" date="2015" name="Nature">
        <title>Complex archaea that bridge the gap between prokaryotes and eukaryotes.</title>
        <authorList>
            <person name="Spang A."/>
            <person name="Saw J.H."/>
            <person name="Jorgensen S.L."/>
            <person name="Zaremba-Niedzwiedzka K."/>
            <person name="Martijn J."/>
            <person name="Lind A.E."/>
            <person name="van Eijk R."/>
            <person name="Schleper C."/>
            <person name="Guy L."/>
            <person name="Ettema T.J."/>
        </authorList>
    </citation>
    <scope>NUCLEOTIDE SEQUENCE</scope>
</reference>
<name>A0A0F9J307_9ZZZZ</name>
<accession>A0A0F9J307</accession>
<dbReference type="AlphaFoldDB" id="A0A0F9J307"/>
<evidence type="ECO:0000313" key="1">
    <source>
        <dbReference type="EMBL" id="KKM00296.1"/>
    </source>
</evidence>